<dbReference type="Pfam" id="PF07690">
    <property type="entry name" value="MFS_1"/>
    <property type="match status" value="1"/>
</dbReference>
<evidence type="ECO:0000256" key="7">
    <source>
        <dbReference type="SAM" id="Phobius"/>
    </source>
</evidence>
<feature type="transmembrane region" description="Helical" evidence="7">
    <location>
        <begin position="33"/>
        <end position="52"/>
    </location>
</feature>
<evidence type="ECO:0000313" key="10">
    <source>
        <dbReference type="Proteomes" id="UP001160499"/>
    </source>
</evidence>
<evidence type="ECO:0000256" key="2">
    <source>
        <dbReference type="ARBA" id="ARBA00022448"/>
    </source>
</evidence>
<feature type="transmembrane region" description="Helical" evidence="7">
    <location>
        <begin position="94"/>
        <end position="112"/>
    </location>
</feature>
<dbReference type="SUPFAM" id="SSF103473">
    <property type="entry name" value="MFS general substrate transporter"/>
    <property type="match status" value="1"/>
</dbReference>
<accession>A0ABT6LQR4</accession>
<feature type="transmembrane region" description="Helical" evidence="7">
    <location>
        <begin position="158"/>
        <end position="182"/>
    </location>
</feature>
<evidence type="ECO:0000256" key="4">
    <source>
        <dbReference type="ARBA" id="ARBA00022692"/>
    </source>
</evidence>
<comment type="subcellular location">
    <subcellularLocation>
        <location evidence="1">Cell membrane</location>
        <topology evidence="1">Multi-pass membrane protein</topology>
    </subcellularLocation>
</comment>
<dbReference type="CDD" id="cd17369">
    <property type="entry name" value="MFS_ShiA_like"/>
    <property type="match status" value="1"/>
</dbReference>
<dbReference type="PANTHER" id="PTHR43045:SF1">
    <property type="entry name" value="SHIKIMATE TRANSPORTER"/>
    <property type="match status" value="1"/>
</dbReference>
<feature type="transmembrane region" description="Helical" evidence="7">
    <location>
        <begin position="339"/>
        <end position="366"/>
    </location>
</feature>
<evidence type="ECO:0000256" key="1">
    <source>
        <dbReference type="ARBA" id="ARBA00004651"/>
    </source>
</evidence>
<organism evidence="9 10">
    <name type="scientific">Streptomyces pseudovenezuelae</name>
    <dbReference type="NCBI Taxonomy" id="67350"/>
    <lineage>
        <taxon>Bacteria</taxon>
        <taxon>Bacillati</taxon>
        <taxon>Actinomycetota</taxon>
        <taxon>Actinomycetes</taxon>
        <taxon>Kitasatosporales</taxon>
        <taxon>Streptomycetaceae</taxon>
        <taxon>Streptomyces</taxon>
        <taxon>Streptomyces aurantiacus group</taxon>
    </lineage>
</organism>
<dbReference type="InterPro" id="IPR020846">
    <property type="entry name" value="MFS_dom"/>
</dbReference>
<dbReference type="EMBL" id="JARXVH010000010">
    <property type="protein sequence ID" value="MDH6218670.1"/>
    <property type="molecule type" value="Genomic_DNA"/>
</dbReference>
<protein>
    <submittedName>
        <fullName evidence="9">Metabolite-proton symporter</fullName>
    </submittedName>
</protein>
<feature type="transmembrane region" description="Helical" evidence="7">
    <location>
        <begin position="250"/>
        <end position="271"/>
    </location>
</feature>
<dbReference type="Proteomes" id="UP001160499">
    <property type="component" value="Unassembled WGS sequence"/>
</dbReference>
<keyword evidence="3" id="KW-1003">Cell membrane</keyword>
<keyword evidence="6 7" id="KW-0472">Membrane</keyword>
<evidence type="ECO:0000313" key="9">
    <source>
        <dbReference type="EMBL" id="MDH6218670.1"/>
    </source>
</evidence>
<comment type="caution">
    <text evidence="9">The sequence shown here is derived from an EMBL/GenBank/DDBJ whole genome shotgun (WGS) entry which is preliminary data.</text>
</comment>
<feature type="transmembrane region" description="Helical" evidence="7">
    <location>
        <begin position="194"/>
        <end position="217"/>
    </location>
</feature>
<dbReference type="PANTHER" id="PTHR43045">
    <property type="entry name" value="SHIKIMATE TRANSPORTER"/>
    <property type="match status" value="1"/>
</dbReference>
<keyword evidence="2" id="KW-0813">Transport</keyword>
<sequence length="435" mass="46381">MTIDRNLSEAVTPQRVRPPRVATASFIGTAIEWYDYFIYGMAAAIAFGPLFFPTVSPAAGTLASFATYSVGFAARPIGGIVMGHFGDRVGRKSMLVISLLTMGLATVGIGLLPTYATIGVWAPVLLVTLRFIQGLGVGGEWGGAVLMAVEHAPDRKKAFYGSFPQMGVPGGLIVANLVFLGLTTNLSSDAFLSWGWRVPFLASAVMVIAGLVIRLTISESPDFEAIKQTRSEQRMPLVVVLRESWREVGLSAGAFIGINAVGYIFMAYLLAYTTAGLGLSRNLILTFTLIASFVWLAVIPWASAYSDRNGKRRVLMVGSIGLVGCAIILFPLVDTAESPLILLALLVTAVFMGLVYGPIAALFSGLFKAEVRYSGASLGYQLGAILGGGLAPIVATALYDNWSSTTPITIYLTAVTLISLGCVWVLMRRQRVDLT</sequence>
<feature type="transmembrane region" description="Helical" evidence="7">
    <location>
        <begin position="378"/>
        <end position="402"/>
    </location>
</feature>
<evidence type="ECO:0000256" key="6">
    <source>
        <dbReference type="ARBA" id="ARBA00023136"/>
    </source>
</evidence>
<feature type="transmembrane region" description="Helical" evidence="7">
    <location>
        <begin position="408"/>
        <end position="427"/>
    </location>
</feature>
<proteinExistence type="predicted"/>
<dbReference type="InterPro" id="IPR011701">
    <property type="entry name" value="MFS"/>
</dbReference>
<feature type="transmembrane region" description="Helical" evidence="7">
    <location>
        <begin position="314"/>
        <end position="333"/>
    </location>
</feature>
<evidence type="ECO:0000256" key="5">
    <source>
        <dbReference type="ARBA" id="ARBA00022989"/>
    </source>
</evidence>
<name>A0ABT6LQR4_9ACTN</name>
<feature type="transmembrane region" description="Helical" evidence="7">
    <location>
        <begin position="58"/>
        <end position="82"/>
    </location>
</feature>
<dbReference type="PROSITE" id="PS50850">
    <property type="entry name" value="MFS"/>
    <property type="match status" value="1"/>
</dbReference>
<evidence type="ECO:0000256" key="3">
    <source>
        <dbReference type="ARBA" id="ARBA00022475"/>
    </source>
</evidence>
<feature type="transmembrane region" description="Helical" evidence="7">
    <location>
        <begin position="283"/>
        <end position="302"/>
    </location>
</feature>
<dbReference type="RefSeq" id="WP_280879526.1">
    <property type="nucleotide sequence ID" value="NZ_JARXVH010000010.1"/>
</dbReference>
<reference evidence="9 10" key="1">
    <citation type="submission" date="2023-04" db="EMBL/GenBank/DDBJ databases">
        <title>Forest soil microbial communities from Buena Vista Peninsula, Colon Province, Panama.</title>
        <authorList>
            <person name="Bouskill N."/>
        </authorList>
    </citation>
    <scope>NUCLEOTIDE SEQUENCE [LARGE SCALE GENOMIC DNA]</scope>
    <source>
        <strain evidence="9 10">GGS1</strain>
    </source>
</reference>
<evidence type="ECO:0000259" key="8">
    <source>
        <dbReference type="PROSITE" id="PS50850"/>
    </source>
</evidence>
<keyword evidence="10" id="KW-1185">Reference proteome</keyword>
<feature type="domain" description="Major facilitator superfamily (MFS) profile" evidence="8">
    <location>
        <begin position="21"/>
        <end position="431"/>
    </location>
</feature>
<gene>
    <name evidence="9" type="ORF">M2283_006004</name>
</gene>
<keyword evidence="5 7" id="KW-1133">Transmembrane helix</keyword>
<keyword evidence="4 7" id="KW-0812">Transmembrane</keyword>
<dbReference type="Gene3D" id="1.20.1250.20">
    <property type="entry name" value="MFS general substrate transporter like domains"/>
    <property type="match status" value="2"/>
</dbReference>
<dbReference type="InterPro" id="IPR036259">
    <property type="entry name" value="MFS_trans_sf"/>
</dbReference>